<evidence type="ECO:0000313" key="5">
    <source>
        <dbReference type="EMBL" id="ROT43725.1"/>
    </source>
</evidence>
<evidence type="ECO:0000256" key="4">
    <source>
        <dbReference type="SAM" id="MobiDB-lite"/>
    </source>
</evidence>
<dbReference type="SUPFAM" id="SSF50104">
    <property type="entry name" value="Translation proteins SH3-like domain"/>
    <property type="match status" value="1"/>
</dbReference>
<keyword evidence="2" id="KW-0689">Ribosomal protein</keyword>
<dbReference type="Proteomes" id="UP000272025">
    <property type="component" value="Unassembled WGS sequence"/>
</dbReference>
<dbReference type="RefSeq" id="XP_028471531.1">
    <property type="nucleotide sequence ID" value="XM_028609027.1"/>
</dbReference>
<dbReference type="STRING" id="1314773.A0A3N2QAN8"/>
<dbReference type="InterPro" id="IPR008991">
    <property type="entry name" value="Translation_prot_SH3-like_sf"/>
</dbReference>
<gene>
    <name evidence="5" type="ORF">SODALDRAFT_305942</name>
</gene>
<organism evidence="5 6">
    <name type="scientific">Sodiomyces alkalinus (strain CBS 110278 / VKM F-3762 / F11)</name>
    <name type="common">Alkaliphilic filamentous fungus</name>
    <dbReference type="NCBI Taxonomy" id="1314773"/>
    <lineage>
        <taxon>Eukaryota</taxon>
        <taxon>Fungi</taxon>
        <taxon>Dikarya</taxon>
        <taxon>Ascomycota</taxon>
        <taxon>Pezizomycotina</taxon>
        <taxon>Sordariomycetes</taxon>
        <taxon>Hypocreomycetidae</taxon>
        <taxon>Glomerellales</taxon>
        <taxon>Plectosphaerellaceae</taxon>
        <taxon>Sodiomyces</taxon>
    </lineage>
</organism>
<evidence type="ECO:0000256" key="2">
    <source>
        <dbReference type="ARBA" id="ARBA00022980"/>
    </source>
</evidence>
<proteinExistence type="inferred from homology"/>
<keyword evidence="6" id="KW-1185">Reference proteome</keyword>
<evidence type="ECO:0000256" key="1">
    <source>
        <dbReference type="ARBA" id="ARBA00010618"/>
    </source>
</evidence>
<name>A0A3N2QAN8_SODAK</name>
<comment type="similarity">
    <text evidence="1">Belongs to the universal ribosomal protein uL24 family.</text>
</comment>
<dbReference type="Gene3D" id="2.30.30.30">
    <property type="match status" value="1"/>
</dbReference>
<feature type="region of interest" description="Disordered" evidence="4">
    <location>
        <begin position="354"/>
        <end position="390"/>
    </location>
</feature>
<dbReference type="GO" id="GO:0005840">
    <property type="term" value="C:ribosome"/>
    <property type="evidence" value="ECO:0007669"/>
    <property type="project" value="UniProtKB-KW"/>
</dbReference>
<dbReference type="OrthoDB" id="359154at2759"/>
<dbReference type="CDD" id="cd06089">
    <property type="entry name" value="KOW_RPL26"/>
    <property type="match status" value="1"/>
</dbReference>
<dbReference type="InterPro" id="IPR003256">
    <property type="entry name" value="Ribosomal_uL24"/>
</dbReference>
<dbReference type="AlphaFoldDB" id="A0A3N2QAN8"/>
<dbReference type="Pfam" id="PF22682">
    <property type="entry name" value="Ribosomal_uL24m-like"/>
    <property type="match status" value="1"/>
</dbReference>
<dbReference type="GO" id="GO:0006412">
    <property type="term" value="P:translation"/>
    <property type="evidence" value="ECO:0007669"/>
    <property type="project" value="InterPro"/>
</dbReference>
<dbReference type="GeneID" id="39577505"/>
<sequence length="390" mass="43940">MQKLIKRTAEAQRAAARRAKKKSLTEYLSNKHRRIREQARSVSEIAADLRAARLNRRQNWELGPLAPRLDLDGKATHAAQEAPRTAMQTLMKPWEIQLRCAWAGTPELLNLVVGDRVVVMEGPEKGKIDRVASIDMRHGTINLENIGKYLSKIPDEYRSVDPEKNSTRLASVSLPISAVRLVHPITDPKTGITRDVIVRSLTAGPVKWHRHTGWRAWTRYITGLNVAIPWPERKPEPREDYASDTKRADVEEPTFVPSLLRCPLPDGLIDQLRNRYSRFRTRHEEAYIQSKEAEEAEKLARHREAQTMLTPLQEFNRLQRALRRERGQPTLSEEMLVKIGEVIARNKAAALGAAGMSEVKKDGAASGDVPTHLLHGGKDAPSPTPSQQPV</sequence>
<dbReference type="InterPro" id="IPR041988">
    <property type="entry name" value="Ribosomal_uL24_KOW"/>
</dbReference>
<dbReference type="GO" id="GO:0003735">
    <property type="term" value="F:structural constituent of ribosome"/>
    <property type="evidence" value="ECO:0007669"/>
    <property type="project" value="InterPro"/>
</dbReference>
<accession>A0A3N2QAN8</accession>
<dbReference type="GO" id="GO:1990904">
    <property type="term" value="C:ribonucleoprotein complex"/>
    <property type="evidence" value="ECO:0007669"/>
    <property type="project" value="UniProtKB-KW"/>
</dbReference>
<reference evidence="5 6" key="1">
    <citation type="journal article" date="2018" name="Mol. Ecol.">
        <title>The obligate alkalophilic soda-lake fungus Sodiomyces alkalinus has shifted to a protein diet.</title>
        <authorList>
            <person name="Grum-Grzhimaylo A.A."/>
            <person name="Falkoski D.L."/>
            <person name="van den Heuvel J."/>
            <person name="Valero-Jimenez C.A."/>
            <person name="Min B."/>
            <person name="Choi I.G."/>
            <person name="Lipzen A."/>
            <person name="Daum C.G."/>
            <person name="Aanen D.K."/>
            <person name="Tsang A."/>
            <person name="Henrissat B."/>
            <person name="Bilanenko E.N."/>
            <person name="de Vries R.P."/>
            <person name="van Kan J.A.L."/>
            <person name="Grigoriev I.V."/>
            <person name="Debets A.J.M."/>
        </authorList>
    </citation>
    <scope>NUCLEOTIDE SEQUENCE [LARGE SCALE GENOMIC DNA]</scope>
    <source>
        <strain evidence="5 6">F11</strain>
    </source>
</reference>
<dbReference type="InterPro" id="IPR014722">
    <property type="entry name" value="Rib_uL2_dom2"/>
</dbReference>
<dbReference type="PANTHER" id="PTHR12903">
    <property type="entry name" value="MITOCHONDRIAL RIBOSOMAL PROTEIN L24"/>
    <property type="match status" value="1"/>
</dbReference>
<protein>
    <submittedName>
        <fullName evidence="5">KOW motif domain-containing protein</fullName>
    </submittedName>
</protein>
<keyword evidence="3" id="KW-0687">Ribonucleoprotein</keyword>
<dbReference type="EMBL" id="ML119051">
    <property type="protein sequence ID" value="ROT43725.1"/>
    <property type="molecule type" value="Genomic_DNA"/>
</dbReference>
<dbReference type="GO" id="GO:0003723">
    <property type="term" value="F:RNA binding"/>
    <property type="evidence" value="ECO:0007669"/>
    <property type="project" value="InterPro"/>
</dbReference>
<evidence type="ECO:0000313" key="6">
    <source>
        <dbReference type="Proteomes" id="UP000272025"/>
    </source>
</evidence>
<evidence type="ECO:0000256" key="3">
    <source>
        <dbReference type="ARBA" id="ARBA00023274"/>
    </source>
</evidence>